<organism evidence="2 3">
    <name type="scientific">Tsukamurella pseudospumae</name>
    <dbReference type="NCBI Taxonomy" id="239498"/>
    <lineage>
        <taxon>Bacteria</taxon>
        <taxon>Bacillati</taxon>
        <taxon>Actinomycetota</taxon>
        <taxon>Actinomycetes</taxon>
        <taxon>Mycobacteriales</taxon>
        <taxon>Tsukamurellaceae</taxon>
        <taxon>Tsukamurella</taxon>
    </lineage>
</organism>
<accession>A0A138AUY3</accession>
<sequence length="74" mass="8634">MICRNGTDLQYIGQGLRTQNWLWIDDVRLDGGDTYIATHEKFTYVVRWGTLEIDAPDGKTVSHEHLDMHTFEHD</sequence>
<evidence type="ECO:0000313" key="2">
    <source>
        <dbReference type="EMBL" id="KXP14234.1"/>
    </source>
</evidence>
<reference evidence="3" key="1">
    <citation type="submission" date="2016-02" db="EMBL/GenBank/DDBJ databases">
        <authorList>
            <person name="Wen L."/>
            <person name="He K."/>
            <person name="Yang H."/>
        </authorList>
    </citation>
    <scope>NUCLEOTIDE SEQUENCE [LARGE SCALE GENOMIC DNA]</scope>
    <source>
        <strain evidence="3">JCM 15929</strain>
    </source>
</reference>
<name>A0A138AUY3_9ACTN</name>
<dbReference type="EMBL" id="LSRF01000005">
    <property type="protein sequence ID" value="KXP14234.1"/>
    <property type="molecule type" value="Genomic_DNA"/>
</dbReference>
<dbReference type="Proteomes" id="UP000070409">
    <property type="component" value="Unassembled WGS sequence"/>
</dbReference>
<reference evidence="1 4" key="2">
    <citation type="submission" date="2016-02" db="EMBL/GenBank/DDBJ databases">
        <authorList>
            <person name="Teng J.L."/>
            <person name="Tang Y."/>
            <person name="Huang Y."/>
            <person name="Guo F."/>
            <person name="Wei W."/>
            <person name="Chen J.H."/>
            <person name="Wong S.Y."/>
            <person name="Lau S.K."/>
            <person name="Woo P.C."/>
        </authorList>
    </citation>
    <scope>NUCLEOTIDE SEQUENCE [LARGE SCALE GENOMIC DNA]</scope>
    <source>
        <strain evidence="1 4">JCM 13375</strain>
    </source>
</reference>
<keyword evidence="4" id="KW-1185">Reference proteome</keyword>
<reference evidence="2" key="3">
    <citation type="submission" date="2016-02" db="EMBL/GenBank/DDBJ databases">
        <authorList>
            <person name="Teng J.L."/>
            <person name="Yang Y."/>
            <person name="Huang Y."/>
            <person name="Guo F."/>
            <person name="Wei W."/>
            <person name="Chen J.H."/>
            <person name="Wong S.Y."/>
            <person name="Lau S.K."/>
            <person name="Woo P.C."/>
        </authorList>
    </citation>
    <scope>NUCLEOTIDE SEQUENCE</scope>
    <source>
        <strain evidence="2">JCM 15929</strain>
    </source>
</reference>
<protein>
    <submittedName>
        <fullName evidence="2">Uncharacterized protein</fullName>
    </submittedName>
</protein>
<evidence type="ECO:0000313" key="4">
    <source>
        <dbReference type="Proteomes" id="UP000070409"/>
    </source>
</evidence>
<comment type="caution">
    <text evidence="2">The sequence shown here is derived from an EMBL/GenBank/DDBJ whole genome shotgun (WGS) entry which is preliminary data.</text>
</comment>
<dbReference type="EMBL" id="LSRE01000019">
    <property type="protein sequence ID" value="KXO96224.1"/>
    <property type="molecule type" value="Genomic_DNA"/>
</dbReference>
<proteinExistence type="predicted"/>
<dbReference type="Proteomes" id="UP000070258">
    <property type="component" value="Unassembled WGS sequence"/>
</dbReference>
<evidence type="ECO:0000313" key="1">
    <source>
        <dbReference type="EMBL" id="KXO96224.1"/>
    </source>
</evidence>
<evidence type="ECO:0000313" key="3">
    <source>
        <dbReference type="Proteomes" id="UP000070258"/>
    </source>
</evidence>
<gene>
    <name evidence="2" type="ORF">AXK60_20945</name>
    <name evidence="1" type="ORF">AXK61_23285</name>
</gene>
<dbReference type="AlphaFoldDB" id="A0A138AUY3"/>